<evidence type="ECO:0000313" key="3">
    <source>
        <dbReference type="EMBL" id="SEM09702.1"/>
    </source>
</evidence>
<dbReference type="AlphaFoldDB" id="A0A1H7VKB0"/>
<dbReference type="RefSeq" id="WP_090920825.1">
    <property type="nucleotide sequence ID" value="NZ_CP016180.1"/>
</dbReference>
<dbReference type="SUPFAM" id="SSF49354">
    <property type="entry name" value="PapD-like"/>
    <property type="match status" value="1"/>
</dbReference>
<gene>
    <name evidence="2" type="ORF">QJT92_02830</name>
    <name evidence="3" type="ORF">SAMN05444853_1057</name>
</gene>
<proteinExistence type="predicted"/>
<dbReference type="EMBL" id="JASAVS010000003">
    <property type="protein sequence ID" value="MDP8084870.1"/>
    <property type="molecule type" value="Genomic_DNA"/>
</dbReference>
<evidence type="ECO:0008006" key="6">
    <source>
        <dbReference type="Google" id="ProtNLM"/>
    </source>
</evidence>
<accession>A0A1H7VKB0</accession>
<keyword evidence="5" id="KW-1185">Reference proteome</keyword>
<feature type="signal peptide" evidence="1">
    <location>
        <begin position="1"/>
        <end position="24"/>
    </location>
</feature>
<protein>
    <recommendedName>
        <fullName evidence="6">Pili and flagellar-assembly chaperone, PapD N-terminal domain</fullName>
    </recommendedName>
</protein>
<organism evidence="3 4">
    <name type="scientific">Phocoenobacter skyensis</name>
    <dbReference type="NCBI Taxonomy" id="97481"/>
    <lineage>
        <taxon>Bacteria</taxon>
        <taxon>Pseudomonadati</taxon>
        <taxon>Pseudomonadota</taxon>
        <taxon>Gammaproteobacteria</taxon>
        <taxon>Pasteurellales</taxon>
        <taxon>Pasteurellaceae</taxon>
        <taxon>Phocoenobacter</taxon>
    </lineage>
</organism>
<evidence type="ECO:0000313" key="2">
    <source>
        <dbReference type="EMBL" id="MDP8084870.1"/>
    </source>
</evidence>
<feature type="chain" id="PRO_5011616875" description="Pili and flagellar-assembly chaperone, PapD N-terminal domain" evidence="1">
    <location>
        <begin position="25"/>
        <end position="173"/>
    </location>
</feature>
<evidence type="ECO:0000313" key="5">
    <source>
        <dbReference type="Proteomes" id="UP001224812"/>
    </source>
</evidence>
<dbReference type="Proteomes" id="UP000198883">
    <property type="component" value="Unassembled WGS sequence"/>
</dbReference>
<dbReference type="STRING" id="97481.SAMN05444853_1057"/>
<dbReference type="GeneID" id="83544369"/>
<keyword evidence="1" id="KW-0732">Signal</keyword>
<evidence type="ECO:0000256" key="1">
    <source>
        <dbReference type="SAM" id="SignalP"/>
    </source>
</evidence>
<sequence length="173" mass="19199">MKLSISKKYVLLAVAFATASFVHSTQIVVKKNGELPPPQLGITPPRIENTVMVSKGKRLDKSFVIYNYNPTKAKSIKLSLVDVNKAKRAIKPSKKTLVPWTIINPKNFVIPPNGQQTVRLSIRPPSNFPKKTHYAMLKIDNHIESPLNIDQKTKSITVTLGASYGLPIIVTTK</sequence>
<reference evidence="4" key="1">
    <citation type="submission" date="2016-10" db="EMBL/GenBank/DDBJ databases">
        <authorList>
            <person name="Varghese N."/>
            <person name="Submissions S."/>
        </authorList>
    </citation>
    <scope>NUCLEOTIDE SEQUENCE [LARGE SCALE GENOMIC DNA]</scope>
    <source>
        <strain evidence="4">DSM 24204</strain>
    </source>
</reference>
<dbReference type="InterPro" id="IPR008962">
    <property type="entry name" value="PapD-like_sf"/>
</dbReference>
<dbReference type="OrthoDB" id="6658153at2"/>
<dbReference type="Proteomes" id="UP001224812">
    <property type="component" value="Unassembled WGS sequence"/>
</dbReference>
<evidence type="ECO:0000313" key="4">
    <source>
        <dbReference type="Proteomes" id="UP000198883"/>
    </source>
</evidence>
<reference evidence="3" key="2">
    <citation type="submission" date="2016-10" db="EMBL/GenBank/DDBJ databases">
        <authorList>
            <person name="de Groot N.N."/>
        </authorList>
    </citation>
    <scope>NUCLEOTIDE SEQUENCE [LARGE SCALE GENOMIC DNA]</scope>
    <source>
        <strain evidence="3">DSM 24204</strain>
    </source>
</reference>
<name>A0A1H7VKB0_9PAST</name>
<reference evidence="2 5" key="3">
    <citation type="journal article" date="2023" name="Front. Microbiol.">
        <title>Phylogeography and host specificity of Pasteurellaceae pathogenic to sea-farmed fish in the north-east Atlantic.</title>
        <authorList>
            <person name="Gulla S."/>
            <person name="Colquhoun D.J."/>
            <person name="Olsen A.B."/>
            <person name="Spilsberg B."/>
            <person name="Lagesen K."/>
            <person name="Aakesson C.P."/>
            <person name="Strom S."/>
            <person name="Manji F."/>
            <person name="Birkbeck T.H."/>
            <person name="Nilsen H.K."/>
        </authorList>
    </citation>
    <scope>NUCLEOTIDE SEQUENCE [LARGE SCALE GENOMIC DNA]</scope>
    <source>
        <strain evidence="2 5">VIO11850</strain>
    </source>
</reference>
<dbReference type="EMBL" id="FOBN01000005">
    <property type="protein sequence ID" value="SEM09702.1"/>
    <property type="molecule type" value="Genomic_DNA"/>
</dbReference>